<dbReference type="PANTHER" id="PTHR30055">
    <property type="entry name" value="HTH-TYPE TRANSCRIPTIONAL REGULATOR RUTR"/>
    <property type="match status" value="1"/>
</dbReference>
<dbReference type="InterPro" id="IPR001647">
    <property type="entry name" value="HTH_TetR"/>
</dbReference>
<comment type="caution">
    <text evidence="6">The sequence shown here is derived from an EMBL/GenBank/DDBJ whole genome shotgun (WGS) entry which is preliminary data.</text>
</comment>
<protein>
    <submittedName>
        <fullName evidence="6">TetR/AcrR family transcriptional regulator</fullName>
    </submittedName>
</protein>
<dbReference type="GO" id="GO:0000976">
    <property type="term" value="F:transcription cis-regulatory region binding"/>
    <property type="evidence" value="ECO:0007669"/>
    <property type="project" value="TreeGrafter"/>
</dbReference>
<evidence type="ECO:0000313" key="7">
    <source>
        <dbReference type="Proteomes" id="UP000325849"/>
    </source>
</evidence>
<sequence length="199" mass="20999">MTIQERAARTRGLLVLAAAREIDRVGYEGARLTRICESAGVSMGALTFHFPSKGALADAVQEQGWSLARSLVDTVLTSVEPGLQAVVELTVRLAELLEQDVVVRSAARLGGERQAGPDPWVRAWLPVVEELLEQARRDGGLRSGHRPETVTAMVTYLLAGAESQIRGGGPAASGGAVSVAGQLEEIWRLALRGIAGPGA</sequence>
<dbReference type="InterPro" id="IPR050109">
    <property type="entry name" value="HTH-type_TetR-like_transc_reg"/>
</dbReference>
<keyword evidence="1" id="KW-0805">Transcription regulation</keyword>
<gene>
    <name evidence="6" type="ORF">FNH09_21415</name>
</gene>
<dbReference type="AlphaFoldDB" id="A0A5N8VIB1"/>
<feature type="domain" description="HTH tetR-type" evidence="5">
    <location>
        <begin position="8"/>
        <end position="68"/>
    </location>
</feature>
<dbReference type="Gene3D" id="1.10.357.10">
    <property type="entry name" value="Tetracycline Repressor, domain 2"/>
    <property type="match status" value="1"/>
</dbReference>
<evidence type="ECO:0000256" key="1">
    <source>
        <dbReference type="ARBA" id="ARBA00023015"/>
    </source>
</evidence>
<dbReference type="RefSeq" id="WP_152890396.1">
    <property type="nucleotide sequence ID" value="NZ_VJZD01000085.1"/>
</dbReference>
<evidence type="ECO:0000256" key="3">
    <source>
        <dbReference type="ARBA" id="ARBA00023163"/>
    </source>
</evidence>
<dbReference type="EMBL" id="VJZD01000085">
    <property type="protein sequence ID" value="MPY33705.1"/>
    <property type="molecule type" value="Genomic_DNA"/>
</dbReference>
<evidence type="ECO:0000256" key="2">
    <source>
        <dbReference type="ARBA" id="ARBA00023125"/>
    </source>
</evidence>
<dbReference type="Proteomes" id="UP000325849">
    <property type="component" value="Unassembled WGS sequence"/>
</dbReference>
<keyword evidence="2 4" id="KW-0238">DNA-binding</keyword>
<keyword evidence="7" id="KW-1185">Reference proteome</keyword>
<reference evidence="6 7" key="1">
    <citation type="submission" date="2019-07" db="EMBL/GenBank/DDBJ databases">
        <title>New species of Amycolatopsis and Streptomyces.</title>
        <authorList>
            <person name="Duangmal K."/>
            <person name="Teo W.F.A."/>
            <person name="Lipun K."/>
        </authorList>
    </citation>
    <scope>NUCLEOTIDE SEQUENCE [LARGE SCALE GENOMIC DNA]</scope>
    <source>
        <strain evidence="6 7">NBRC 109810</strain>
    </source>
</reference>
<dbReference type="PANTHER" id="PTHR30055:SF234">
    <property type="entry name" value="HTH-TYPE TRANSCRIPTIONAL REGULATOR BETI"/>
    <property type="match status" value="1"/>
</dbReference>
<accession>A0A5N8VIB1</accession>
<dbReference type="OrthoDB" id="3237195at2"/>
<dbReference type="Pfam" id="PF00440">
    <property type="entry name" value="TetR_N"/>
    <property type="match status" value="1"/>
</dbReference>
<keyword evidence="3" id="KW-0804">Transcription</keyword>
<evidence type="ECO:0000313" key="6">
    <source>
        <dbReference type="EMBL" id="MPY33705.1"/>
    </source>
</evidence>
<evidence type="ECO:0000256" key="4">
    <source>
        <dbReference type="PROSITE-ProRule" id="PRU00335"/>
    </source>
</evidence>
<feature type="DNA-binding region" description="H-T-H motif" evidence="4">
    <location>
        <begin position="31"/>
        <end position="50"/>
    </location>
</feature>
<dbReference type="SUPFAM" id="SSF48498">
    <property type="entry name" value="Tetracyclin repressor-like, C-terminal domain"/>
    <property type="match status" value="1"/>
</dbReference>
<dbReference type="InterPro" id="IPR009057">
    <property type="entry name" value="Homeodomain-like_sf"/>
</dbReference>
<dbReference type="InterPro" id="IPR036271">
    <property type="entry name" value="Tet_transcr_reg_TetR-rel_C_sf"/>
</dbReference>
<evidence type="ECO:0000259" key="5">
    <source>
        <dbReference type="PROSITE" id="PS50977"/>
    </source>
</evidence>
<dbReference type="SUPFAM" id="SSF46689">
    <property type="entry name" value="Homeodomain-like"/>
    <property type="match status" value="1"/>
</dbReference>
<proteinExistence type="predicted"/>
<dbReference type="PROSITE" id="PS50977">
    <property type="entry name" value="HTH_TETR_2"/>
    <property type="match status" value="1"/>
</dbReference>
<name>A0A5N8VIB1_9ACTN</name>
<dbReference type="GO" id="GO:0003700">
    <property type="term" value="F:DNA-binding transcription factor activity"/>
    <property type="evidence" value="ECO:0007669"/>
    <property type="project" value="TreeGrafter"/>
</dbReference>
<organism evidence="6 7">
    <name type="scientific">Streptomyces adustus</name>
    <dbReference type="NCBI Taxonomy" id="1609272"/>
    <lineage>
        <taxon>Bacteria</taxon>
        <taxon>Bacillati</taxon>
        <taxon>Actinomycetota</taxon>
        <taxon>Actinomycetes</taxon>
        <taxon>Kitasatosporales</taxon>
        <taxon>Streptomycetaceae</taxon>
        <taxon>Streptomyces</taxon>
    </lineage>
</organism>